<dbReference type="Proteomes" id="UP000656732">
    <property type="component" value="Unassembled WGS sequence"/>
</dbReference>
<sequence>MKPLRLTHEFVDYIPEQLDAGVLYVSLRFTTVIHLCCCGCGSKVVTPLSPGDWRLTFDGASVSLSPSIGNWSYPCRSHYWIRDSTVRWAAQWTPKQVEAARARTGQSGQRGSASKSRGPAARLLQRVLRWLRP</sequence>
<proteinExistence type="predicted"/>
<gene>
    <name evidence="2" type="ORF">GCM10010280_51170</name>
</gene>
<evidence type="ECO:0000313" key="2">
    <source>
        <dbReference type="EMBL" id="GGQ97210.1"/>
    </source>
</evidence>
<dbReference type="Pfam" id="PF20137">
    <property type="entry name" value="BubE"/>
    <property type="match status" value="1"/>
</dbReference>
<keyword evidence="3" id="KW-1185">Reference proteome</keyword>
<organism evidence="2 3">
    <name type="scientific">Streptomyces pilosus</name>
    <dbReference type="NCBI Taxonomy" id="28893"/>
    <lineage>
        <taxon>Bacteria</taxon>
        <taxon>Bacillati</taxon>
        <taxon>Actinomycetota</taxon>
        <taxon>Actinomycetes</taxon>
        <taxon>Kitasatosporales</taxon>
        <taxon>Streptomycetaceae</taxon>
        <taxon>Streptomyces</taxon>
    </lineage>
</organism>
<feature type="region of interest" description="Disordered" evidence="1">
    <location>
        <begin position="99"/>
        <end position="120"/>
    </location>
</feature>
<comment type="caution">
    <text evidence="2">The sequence shown here is derived from an EMBL/GenBank/DDBJ whole genome shotgun (WGS) entry which is preliminary data.</text>
</comment>
<dbReference type="InterPro" id="IPR045384">
    <property type="entry name" value="DUF6527"/>
</dbReference>
<feature type="compositionally biased region" description="Polar residues" evidence="1">
    <location>
        <begin position="104"/>
        <end position="115"/>
    </location>
</feature>
<protein>
    <submittedName>
        <fullName evidence="2">Uncharacterized protein</fullName>
    </submittedName>
</protein>
<dbReference type="EMBL" id="BMTU01000011">
    <property type="protein sequence ID" value="GGQ97210.1"/>
    <property type="molecule type" value="Genomic_DNA"/>
</dbReference>
<reference evidence="2" key="2">
    <citation type="submission" date="2020-09" db="EMBL/GenBank/DDBJ databases">
        <authorList>
            <person name="Sun Q."/>
            <person name="Ohkuma M."/>
        </authorList>
    </citation>
    <scope>NUCLEOTIDE SEQUENCE</scope>
    <source>
        <strain evidence="2">JCM 4403</strain>
    </source>
</reference>
<dbReference type="AlphaFoldDB" id="A0A918F381"/>
<reference evidence="2" key="1">
    <citation type="journal article" date="2014" name="Int. J. Syst. Evol. Microbiol.">
        <title>Complete genome sequence of Corynebacterium casei LMG S-19264T (=DSM 44701T), isolated from a smear-ripened cheese.</title>
        <authorList>
            <consortium name="US DOE Joint Genome Institute (JGI-PGF)"/>
            <person name="Walter F."/>
            <person name="Albersmeier A."/>
            <person name="Kalinowski J."/>
            <person name="Ruckert C."/>
        </authorList>
    </citation>
    <scope>NUCLEOTIDE SEQUENCE</scope>
    <source>
        <strain evidence="2">JCM 4403</strain>
    </source>
</reference>
<evidence type="ECO:0000313" key="3">
    <source>
        <dbReference type="Proteomes" id="UP000656732"/>
    </source>
</evidence>
<name>A0A918F381_9ACTN</name>
<evidence type="ECO:0000256" key="1">
    <source>
        <dbReference type="SAM" id="MobiDB-lite"/>
    </source>
</evidence>
<accession>A0A918F381</accession>
<dbReference type="RefSeq" id="WP_189560355.1">
    <property type="nucleotide sequence ID" value="NZ_BMTU01000011.1"/>
</dbReference>